<dbReference type="Pfam" id="PF07454">
    <property type="entry name" value="SpoIIP"/>
    <property type="match status" value="1"/>
</dbReference>
<dbReference type="AlphaFoldDB" id="A0A6N2U8U5"/>
<reference evidence="2" key="1">
    <citation type="submission" date="2019-11" db="EMBL/GenBank/DDBJ databases">
        <authorList>
            <person name="Feng L."/>
        </authorList>
    </citation>
    <scope>NUCLEOTIDE SEQUENCE</scope>
    <source>
        <strain evidence="2">AundefinedLFYP135</strain>
    </source>
</reference>
<accession>A0A6N2U8U5</accession>
<feature type="compositionally biased region" description="Pro residues" evidence="1">
    <location>
        <begin position="81"/>
        <end position="92"/>
    </location>
</feature>
<dbReference type="EMBL" id="CACRSL010000003">
    <property type="protein sequence ID" value="VYT13272.1"/>
    <property type="molecule type" value="Genomic_DNA"/>
</dbReference>
<sequence length="380" mass="41412">MRRKRQTNPKGILSVLALLAAGLMMLPLAKGISSTAAMPALEELTRQAAFLSVALSMPEGGIALLEERFNSELFTKDEVPDPLPETPVPSPKPSENSSSAQPEKKKDPPPEIEERYRGNISEEDLSGAGGAALIAAGNGRIRNYTKLTGERIAAELEKPIDLGLVPGGPQVLIIHTHATESYEEYDTGYYDTRNGWRSTDDSENMVAVGNALAKKLEENGIGVIHDAMQHDYPSYNGSYQRSAETIKKHLAQNPSIRIVLDVHRDGIQRTDTLIVKPTTVINGRKAAQLMIIAGCDDGTMNMPGWSENLRFAGRLVDAVETDSPTLMRPVMFCYRKYNQDLAPGSLLLEFGSQANTLEEAIYTAELVGQSLADLLHELGV</sequence>
<dbReference type="InterPro" id="IPR010897">
    <property type="entry name" value="Spore_II_P"/>
</dbReference>
<organism evidence="2">
    <name type="scientific">uncultured Anaerotruncus sp</name>
    <dbReference type="NCBI Taxonomy" id="905011"/>
    <lineage>
        <taxon>Bacteria</taxon>
        <taxon>Bacillati</taxon>
        <taxon>Bacillota</taxon>
        <taxon>Clostridia</taxon>
        <taxon>Eubacteriales</taxon>
        <taxon>Oscillospiraceae</taxon>
        <taxon>Anaerotruncus</taxon>
        <taxon>environmental samples</taxon>
    </lineage>
</organism>
<dbReference type="NCBIfam" id="TIGR02867">
    <property type="entry name" value="spore_II_P"/>
    <property type="match status" value="1"/>
</dbReference>
<name>A0A6N2U8U5_9FIRM</name>
<feature type="region of interest" description="Disordered" evidence="1">
    <location>
        <begin position="75"/>
        <end position="113"/>
    </location>
</feature>
<evidence type="ECO:0000313" key="2">
    <source>
        <dbReference type="EMBL" id="VYT13272.1"/>
    </source>
</evidence>
<proteinExistence type="predicted"/>
<protein>
    <submittedName>
        <fullName evidence="2">Stage II sporulation protein P (SpoIIP)</fullName>
    </submittedName>
</protein>
<feature type="compositionally biased region" description="Basic and acidic residues" evidence="1">
    <location>
        <begin position="102"/>
        <end position="113"/>
    </location>
</feature>
<gene>
    <name evidence="2" type="ORF">AULFYP135_01771</name>
</gene>
<evidence type="ECO:0000256" key="1">
    <source>
        <dbReference type="SAM" id="MobiDB-lite"/>
    </source>
</evidence>